<dbReference type="Pfam" id="PF00903">
    <property type="entry name" value="Glyoxalase"/>
    <property type="match status" value="1"/>
</dbReference>
<evidence type="ECO:0000313" key="2">
    <source>
        <dbReference type="EMBL" id="GIE94518.1"/>
    </source>
</evidence>
<name>A0A919JWP9_9ACTN</name>
<keyword evidence="3" id="KW-1185">Reference proteome</keyword>
<proteinExistence type="predicted"/>
<dbReference type="InterPro" id="IPR037523">
    <property type="entry name" value="VOC_core"/>
</dbReference>
<comment type="caution">
    <text evidence="2">The sequence shown here is derived from an EMBL/GenBank/DDBJ whole genome shotgun (WGS) entry which is preliminary data.</text>
</comment>
<dbReference type="AlphaFoldDB" id="A0A919JWP9"/>
<dbReference type="PROSITE" id="PS51819">
    <property type="entry name" value="VOC"/>
    <property type="match status" value="1"/>
</dbReference>
<dbReference type="Proteomes" id="UP000636960">
    <property type="component" value="Unassembled WGS sequence"/>
</dbReference>
<dbReference type="InterPro" id="IPR029068">
    <property type="entry name" value="Glyas_Bleomycin-R_OHBP_Dase"/>
</dbReference>
<gene>
    <name evidence="2" type="ORF">Ari01nite_19830</name>
</gene>
<evidence type="ECO:0000313" key="3">
    <source>
        <dbReference type="Proteomes" id="UP000636960"/>
    </source>
</evidence>
<evidence type="ECO:0000259" key="1">
    <source>
        <dbReference type="PROSITE" id="PS51819"/>
    </source>
</evidence>
<dbReference type="InterPro" id="IPR004360">
    <property type="entry name" value="Glyas_Fos-R_dOase_dom"/>
</dbReference>
<dbReference type="RefSeq" id="WP_203780822.1">
    <property type="nucleotide sequence ID" value="NZ_BOMV01000013.1"/>
</dbReference>
<organism evidence="2 3">
    <name type="scientific">Paractinoplanes rishiriensis</name>
    <dbReference type="NCBI Taxonomy" id="1050105"/>
    <lineage>
        <taxon>Bacteria</taxon>
        <taxon>Bacillati</taxon>
        <taxon>Actinomycetota</taxon>
        <taxon>Actinomycetes</taxon>
        <taxon>Micromonosporales</taxon>
        <taxon>Micromonosporaceae</taxon>
        <taxon>Paractinoplanes</taxon>
    </lineage>
</organism>
<feature type="domain" description="VOC" evidence="1">
    <location>
        <begin position="4"/>
        <end position="126"/>
    </location>
</feature>
<protein>
    <submittedName>
        <fullName evidence="2">Glyoxalase</fullName>
    </submittedName>
</protein>
<dbReference type="SUPFAM" id="SSF54593">
    <property type="entry name" value="Glyoxalase/Bleomycin resistance protein/Dihydroxybiphenyl dioxygenase"/>
    <property type="match status" value="1"/>
</dbReference>
<accession>A0A919JWP9</accession>
<dbReference type="Gene3D" id="3.10.180.10">
    <property type="entry name" value="2,3-Dihydroxybiphenyl 1,2-Dioxygenase, domain 1"/>
    <property type="match status" value="1"/>
</dbReference>
<dbReference type="EMBL" id="BOMV01000013">
    <property type="protein sequence ID" value="GIE94518.1"/>
    <property type="molecule type" value="Genomic_DNA"/>
</dbReference>
<reference evidence="2" key="1">
    <citation type="submission" date="2021-01" db="EMBL/GenBank/DDBJ databases">
        <title>Whole genome shotgun sequence of Actinoplanes rishiriensis NBRC 108556.</title>
        <authorList>
            <person name="Komaki H."/>
            <person name="Tamura T."/>
        </authorList>
    </citation>
    <scope>NUCLEOTIDE SEQUENCE</scope>
    <source>
        <strain evidence="2">NBRC 108556</strain>
    </source>
</reference>
<sequence length="174" mass="19001">MLRGLTTTTFFADDMRAARDWYTRVFATEPYFVRESGGEPAYLEWRIGDFRHEFGLLNARFAPHPHTPAAGGAVIYWAVDDVEAAYRRLLDLGASEHDRPTERGPGYVTASVLDPFGNVLGVMFNQHYLDVADTRSPAAEPDAARACATPGLAGPGLDAGEFRSDSHLATAPVD</sequence>